<feature type="region of interest" description="Disordered" evidence="1">
    <location>
        <begin position="135"/>
        <end position="165"/>
    </location>
</feature>
<evidence type="ECO:0000313" key="3">
    <source>
        <dbReference type="Proteomes" id="UP001163828"/>
    </source>
</evidence>
<sequence length="427" mass="48124">MGARRYLKRVKFGAQHHTDTLPGRPTGTPPLVSRYLRQNHQIKLVLTRNRTWTTERLFGSWEEGMFWKKVGLSDPNFAPRVKTITGDLCSKRYGHGYGYHRLKSGTYINSFPTVSPRFPSTGKYLNRGVPLAVTNHDGHTSIRDNSDNSDIVTQEGAKEEGKDSREGGKALLVGSFISGRKPRWGRVETVNFGGGPWCGSRDRGICFASRMGKGEVHRERIRGKTQIVTTPKRNLSESESESEAAKEISQGSLCRGRALFVGIRCRSNFPRFQNPISSNPNPNQKRERFLKSNFEAESIKTPEQNQQITSEVSLRVHLLASVHRMVTCSPNGNGMMYQYGSEERDQFQVLVLISTRLQRSYDTSAGAVTQHTTLGWDRKIFVFEMTCQSSEVASLFFFSSCLNRQMAMGDKDKDKGAVIRVSDVQRL</sequence>
<feature type="compositionally biased region" description="Basic and acidic residues" evidence="1">
    <location>
        <begin position="156"/>
        <end position="165"/>
    </location>
</feature>
<reference evidence="2" key="1">
    <citation type="submission" date="2022-08" db="EMBL/GenBank/DDBJ databases">
        <authorList>
            <consortium name="DOE Joint Genome Institute"/>
            <person name="Min B."/>
            <person name="Riley R."/>
            <person name="Sierra-Patev S."/>
            <person name="Naranjo-Ortiz M."/>
            <person name="Looney B."/>
            <person name="Konkel Z."/>
            <person name="Slot J.C."/>
            <person name="Sakamoto Y."/>
            <person name="Steenwyk J.L."/>
            <person name="Rokas A."/>
            <person name="Carro J."/>
            <person name="Camarero S."/>
            <person name="Ferreira P."/>
            <person name="Molpeceres G."/>
            <person name="Ruiz-Duenas F.J."/>
            <person name="Serrano A."/>
            <person name="Henrissat B."/>
            <person name="Drula E."/>
            <person name="Hughes K.W."/>
            <person name="Mata J.L."/>
            <person name="Ishikawa N.K."/>
            <person name="Vargas-Isla R."/>
            <person name="Ushijima S."/>
            <person name="Smith C.A."/>
            <person name="Ahrendt S."/>
            <person name="Andreopoulos W."/>
            <person name="He G."/>
            <person name="Labutti K."/>
            <person name="Lipzen A."/>
            <person name="Ng V."/>
            <person name="Sandor L."/>
            <person name="Barry K."/>
            <person name="Martinez A.T."/>
            <person name="Xiao Y."/>
            <person name="Gibbons J.G."/>
            <person name="Terashima K."/>
            <person name="Hibbett D.S."/>
            <person name="Grigoriev I.V."/>
        </authorList>
    </citation>
    <scope>NUCLEOTIDE SEQUENCE</scope>
    <source>
        <strain evidence="2">TFB10827</strain>
    </source>
</reference>
<evidence type="ECO:0000256" key="1">
    <source>
        <dbReference type="SAM" id="MobiDB-lite"/>
    </source>
</evidence>
<proteinExistence type="predicted"/>
<keyword evidence="3" id="KW-1185">Reference proteome</keyword>
<organism evidence="2 3">
    <name type="scientific">Lentinula boryana</name>
    <dbReference type="NCBI Taxonomy" id="40481"/>
    <lineage>
        <taxon>Eukaryota</taxon>
        <taxon>Fungi</taxon>
        <taxon>Dikarya</taxon>
        <taxon>Basidiomycota</taxon>
        <taxon>Agaricomycotina</taxon>
        <taxon>Agaricomycetes</taxon>
        <taxon>Agaricomycetidae</taxon>
        <taxon>Agaricales</taxon>
        <taxon>Marasmiineae</taxon>
        <taxon>Omphalotaceae</taxon>
        <taxon>Lentinula</taxon>
    </lineage>
</organism>
<feature type="compositionally biased region" description="Basic and acidic residues" evidence="1">
    <location>
        <begin position="136"/>
        <end position="146"/>
    </location>
</feature>
<evidence type="ECO:0000313" key="2">
    <source>
        <dbReference type="EMBL" id="KAJ3991496.1"/>
    </source>
</evidence>
<dbReference type="EMBL" id="MU791017">
    <property type="protein sequence ID" value="KAJ3991496.1"/>
    <property type="molecule type" value="Genomic_DNA"/>
</dbReference>
<dbReference type="Proteomes" id="UP001163828">
    <property type="component" value="Unassembled WGS sequence"/>
</dbReference>
<comment type="caution">
    <text evidence="2">The sequence shown here is derived from an EMBL/GenBank/DDBJ whole genome shotgun (WGS) entry which is preliminary data.</text>
</comment>
<protein>
    <submittedName>
        <fullName evidence="2">Uncharacterized protein</fullName>
    </submittedName>
</protein>
<accession>A0ABQ8PYN5</accession>
<gene>
    <name evidence="2" type="ORF">F5050DRAFT_1905848</name>
</gene>
<name>A0ABQ8PYN5_9AGAR</name>